<keyword evidence="4" id="KW-0653">Protein transport</keyword>
<dbReference type="EMBL" id="CAJNYV010000037">
    <property type="protein sequence ID" value="CAF3330049.1"/>
    <property type="molecule type" value="Genomic_DNA"/>
</dbReference>
<keyword evidence="3" id="KW-0813">Transport</keyword>
<dbReference type="GO" id="GO:0006886">
    <property type="term" value="P:intracellular protein transport"/>
    <property type="evidence" value="ECO:0007669"/>
    <property type="project" value="InterPro"/>
</dbReference>
<dbReference type="GO" id="GO:0016192">
    <property type="term" value="P:vesicle-mediated transport"/>
    <property type="evidence" value="ECO:0007669"/>
    <property type="project" value="InterPro"/>
</dbReference>
<dbReference type="InterPro" id="IPR001392">
    <property type="entry name" value="Clathrin_mu"/>
</dbReference>
<dbReference type="SUPFAM" id="SSF49447">
    <property type="entry name" value="Second domain of Mu2 adaptin subunit (ap50) of ap2 adaptor"/>
    <property type="match status" value="1"/>
</dbReference>
<evidence type="ECO:0000256" key="2">
    <source>
        <dbReference type="ARBA" id="ARBA00004555"/>
    </source>
</evidence>
<evidence type="ECO:0000256" key="3">
    <source>
        <dbReference type="ARBA" id="ARBA00022448"/>
    </source>
</evidence>
<comment type="subcellular location">
    <subcellularLocation>
        <location evidence="1">Cytoplasmic vesicle membrane</location>
        <topology evidence="1">Peripheral membrane protein</topology>
        <orientation evidence="1">Cytoplasmic side</orientation>
    </subcellularLocation>
    <subcellularLocation>
        <location evidence="2">Golgi apparatus</location>
    </subcellularLocation>
</comment>
<evidence type="ECO:0000313" key="10">
    <source>
        <dbReference type="Proteomes" id="UP000663865"/>
    </source>
</evidence>
<reference evidence="9" key="1">
    <citation type="submission" date="2021-02" db="EMBL/GenBank/DDBJ databases">
        <authorList>
            <person name="Nowell W R."/>
        </authorList>
    </citation>
    <scope>NUCLEOTIDE SEQUENCE</scope>
</reference>
<dbReference type="Pfam" id="PF01217">
    <property type="entry name" value="Clat_adaptor_s"/>
    <property type="match status" value="1"/>
</dbReference>
<dbReference type="GO" id="GO:0030659">
    <property type="term" value="C:cytoplasmic vesicle membrane"/>
    <property type="evidence" value="ECO:0007669"/>
    <property type="project" value="UniProtKB-SubCell"/>
</dbReference>
<evidence type="ECO:0000256" key="5">
    <source>
        <dbReference type="ARBA" id="ARBA00023034"/>
    </source>
</evidence>
<feature type="domain" description="MHD" evidence="8">
    <location>
        <begin position="177"/>
        <end position="269"/>
    </location>
</feature>
<dbReference type="InterPro" id="IPR028565">
    <property type="entry name" value="MHD"/>
</dbReference>
<dbReference type="GO" id="GO:0005794">
    <property type="term" value="C:Golgi apparatus"/>
    <property type="evidence" value="ECO:0007669"/>
    <property type="project" value="UniProtKB-SubCell"/>
</dbReference>
<name>A0A817U7I8_9BILA</name>
<dbReference type="Proteomes" id="UP000663865">
    <property type="component" value="Unassembled WGS sequence"/>
</dbReference>
<evidence type="ECO:0000259" key="8">
    <source>
        <dbReference type="PROSITE" id="PS51072"/>
    </source>
</evidence>
<dbReference type="InterPro" id="IPR050431">
    <property type="entry name" value="Adaptor_comp_med_subunit"/>
</dbReference>
<dbReference type="InterPro" id="IPR022775">
    <property type="entry name" value="AP_mu_sigma_su"/>
</dbReference>
<dbReference type="Pfam" id="PF00928">
    <property type="entry name" value="Adap_comp_sub"/>
    <property type="match status" value="1"/>
</dbReference>
<protein>
    <recommendedName>
        <fullName evidence="8">MHD domain-containing protein</fullName>
    </recommendedName>
</protein>
<dbReference type="InterPro" id="IPR036168">
    <property type="entry name" value="AP2_Mu_C_sf"/>
</dbReference>
<dbReference type="InterPro" id="IPR018240">
    <property type="entry name" value="Clathrin_mu_CS"/>
</dbReference>
<dbReference type="PANTHER" id="PTHR10529">
    <property type="entry name" value="AP COMPLEX SUBUNIT MU"/>
    <property type="match status" value="1"/>
</dbReference>
<gene>
    <name evidence="9" type="ORF">KIK155_LOCUS1501</name>
</gene>
<dbReference type="CDD" id="cd14837">
    <property type="entry name" value="AP3_Mu_N"/>
    <property type="match status" value="1"/>
</dbReference>
<keyword evidence="7" id="KW-0968">Cytoplasmic vesicle</keyword>
<dbReference type="PRINTS" id="PR00314">
    <property type="entry name" value="CLATHRINADPT"/>
</dbReference>
<comment type="caution">
    <text evidence="9">The sequence shown here is derived from an EMBL/GenBank/DDBJ whole genome shotgun (WGS) entry which is preliminary data.</text>
</comment>
<dbReference type="PROSITE" id="PS51072">
    <property type="entry name" value="MHD"/>
    <property type="match status" value="1"/>
</dbReference>
<evidence type="ECO:0000256" key="7">
    <source>
        <dbReference type="ARBA" id="ARBA00023329"/>
    </source>
</evidence>
<proteinExistence type="predicted"/>
<dbReference type="Gene3D" id="2.60.40.1170">
    <property type="entry name" value="Mu homology domain, subdomain B"/>
    <property type="match status" value="1"/>
</dbReference>
<dbReference type="SUPFAM" id="SSF64356">
    <property type="entry name" value="SNARE-like"/>
    <property type="match status" value="1"/>
</dbReference>
<dbReference type="PROSITE" id="PS00991">
    <property type="entry name" value="CLAT_ADAPTOR_M_2"/>
    <property type="match status" value="1"/>
</dbReference>
<keyword evidence="5" id="KW-0333">Golgi apparatus</keyword>
<dbReference type="GO" id="GO:0030131">
    <property type="term" value="C:clathrin adaptor complex"/>
    <property type="evidence" value="ECO:0007669"/>
    <property type="project" value="InterPro"/>
</dbReference>
<dbReference type="FunFam" id="3.30.450.60:FF:000012">
    <property type="entry name" value="AP-3 complex subunit mu-1 isoform X1"/>
    <property type="match status" value="1"/>
</dbReference>
<evidence type="ECO:0000256" key="4">
    <source>
        <dbReference type="ARBA" id="ARBA00022927"/>
    </source>
</evidence>
<evidence type="ECO:0000256" key="6">
    <source>
        <dbReference type="ARBA" id="ARBA00023136"/>
    </source>
</evidence>
<evidence type="ECO:0000313" key="9">
    <source>
        <dbReference type="EMBL" id="CAF3330049.1"/>
    </source>
</evidence>
<dbReference type="Gene3D" id="3.30.450.60">
    <property type="match status" value="1"/>
</dbReference>
<evidence type="ECO:0000256" key="1">
    <source>
        <dbReference type="ARBA" id="ARBA00004180"/>
    </source>
</evidence>
<dbReference type="AlphaFoldDB" id="A0A817U7I8"/>
<accession>A0A817U7I8</accession>
<keyword evidence="6" id="KW-0472">Membrane</keyword>
<organism evidence="9 10">
    <name type="scientific">Rotaria socialis</name>
    <dbReference type="NCBI Taxonomy" id="392032"/>
    <lineage>
        <taxon>Eukaryota</taxon>
        <taxon>Metazoa</taxon>
        <taxon>Spiralia</taxon>
        <taxon>Gnathifera</taxon>
        <taxon>Rotifera</taxon>
        <taxon>Eurotatoria</taxon>
        <taxon>Bdelloidea</taxon>
        <taxon>Philodinida</taxon>
        <taxon>Philodinidae</taxon>
        <taxon>Rotaria</taxon>
    </lineage>
</organism>
<dbReference type="InterPro" id="IPR011012">
    <property type="entry name" value="Longin-like_dom_sf"/>
</dbReference>
<sequence length="269" mass="30809">MIHSLFIINASGDVFMEKHWKTVVGKSICDYFFEAQSKCANAEDVPPVIATPHHYLINIFRNNLYFVAVLTNEIAPLFVIEFLHRIVEVFEDYFTECTETSLKDNYVIVYELLDEMLDSGLPLATETNILKELIKPPNIFRKVANLVTGDNTNISNVLPSSQLSNIPWRRMGVKYTNNESYFDLIEEIDAIIDRNGATVMCEIQGYIDCCVKLSGMPDLTLSFINPRLLDDVSFHPCVRLKKWESERVLSFIPPDGNFRLISYHIGTQK</sequence>